<dbReference type="SUPFAM" id="SSF46689">
    <property type="entry name" value="Homeodomain-like"/>
    <property type="match status" value="1"/>
</dbReference>
<protein>
    <submittedName>
        <fullName evidence="4">TetR/AcrR family transcriptional regulator</fullName>
    </submittedName>
</protein>
<dbReference type="Pfam" id="PF00440">
    <property type="entry name" value="TetR_N"/>
    <property type="match status" value="1"/>
</dbReference>
<evidence type="ECO:0000313" key="5">
    <source>
        <dbReference type="Proteomes" id="UP000265955"/>
    </source>
</evidence>
<reference evidence="5" key="1">
    <citation type="submission" date="2018-09" db="EMBL/GenBank/DDBJ databases">
        <authorList>
            <person name="Zhu H."/>
        </authorList>
    </citation>
    <scope>NUCLEOTIDE SEQUENCE [LARGE SCALE GENOMIC DNA]</scope>
    <source>
        <strain evidence="5">K1R23-30</strain>
    </source>
</reference>
<dbReference type="GO" id="GO:0003677">
    <property type="term" value="F:DNA binding"/>
    <property type="evidence" value="ECO:0007669"/>
    <property type="project" value="UniProtKB-UniRule"/>
</dbReference>
<feature type="domain" description="HTH tetR-type" evidence="3">
    <location>
        <begin position="24"/>
        <end position="84"/>
    </location>
</feature>
<evidence type="ECO:0000256" key="1">
    <source>
        <dbReference type="ARBA" id="ARBA00023125"/>
    </source>
</evidence>
<dbReference type="AlphaFoldDB" id="A0A3A3FH76"/>
<gene>
    <name evidence="4" type="ORF">D3871_28395</name>
</gene>
<evidence type="ECO:0000313" key="4">
    <source>
        <dbReference type="EMBL" id="RJF92520.1"/>
    </source>
</evidence>
<dbReference type="OrthoDB" id="2356263at2"/>
<dbReference type="InterPro" id="IPR036271">
    <property type="entry name" value="Tet_transcr_reg_TetR-rel_C_sf"/>
</dbReference>
<dbReference type="Proteomes" id="UP000265955">
    <property type="component" value="Unassembled WGS sequence"/>
</dbReference>
<feature type="DNA-binding region" description="H-T-H motif" evidence="2">
    <location>
        <begin position="47"/>
        <end position="66"/>
    </location>
</feature>
<dbReference type="Pfam" id="PF17938">
    <property type="entry name" value="TetR_C_29"/>
    <property type="match status" value="1"/>
</dbReference>
<dbReference type="RefSeq" id="WP_119772431.1">
    <property type="nucleotide sequence ID" value="NZ_QYUO01000003.1"/>
</dbReference>
<dbReference type="InterPro" id="IPR050109">
    <property type="entry name" value="HTH-type_TetR-like_transc_reg"/>
</dbReference>
<comment type="caution">
    <text evidence="4">The sequence shown here is derived from an EMBL/GenBank/DDBJ whole genome shotgun (WGS) entry which is preliminary data.</text>
</comment>
<name>A0A3A3FH76_9BURK</name>
<evidence type="ECO:0000256" key="2">
    <source>
        <dbReference type="PROSITE-ProRule" id="PRU00335"/>
    </source>
</evidence>
<dbReference type="InterPro" id="IPR009057">
    <property type="entry name" value="Homeodomain-like_sf"/>
</dbReference>
<dbReference type="PROSITE" id="PS50977">
    <property type="entry name" value="HTH_TETR_2"/>
    <property type="match status" value="1"/>
</dbReference>
<dbReference type="PRINTS" id="PR00455">
    <property type="entry name" value="HTHTETR"/>
</dbReference>
<dbReference type="PANTHER" id="PTHR30328">
    <property type="entry name" value="TRANSCRIPTIONAL REPRESSOR"/>
    <property type="match status" value="1"/>
</dbReference>
<keyword evidence="1 2" id="KW-0238">DNA-binding</keyword>
<dbReference type="EMBL" id="QYUO01000003">
    <property type="protein sequence ID" value="RJF92520.1"/>
    <property type="molecule type" value="Genomic_DNA"/>
</dbReference>
<evidence type="ECO:0000259" key="3">
    <source>
        <dbReference type="PROSITE" id="PS50977"/>
    </source>
</evidence>
<dbReference type="InterPro" id="IPR041474">
    <property type="entry name" value="NicS_C"/>
</dbReference>
<proteinExistence type="predicted"/>
<dbReference type="SUPFAM" id="SSF48498">
    <property type="entry name" value="Tetracyclin repressor-like, C-terminal domain"/>
    <property type="match status" value="1"/>
</dbReference>
<dbReference type="Gene3D" id="1.10.357.10">
    <property type="entry name" value="Tetracycline Repressor, domain 2"/>
    <property type="match status" value="1"/>
</dbReference>
<keyword evidence="5" id="KW-1185">Reference proteome</keyword>
<sequence length="223" mass="25020">MDMDNLEEASTAPVNPDVVGRNAARTRQAIIEAATEEFASLGLGGARIDSIALRAGTNKRLLYYYFGNKEALFQAVLERAYANIRTAERALCLDELNPVEAIRQLVSFTWHYYITHPEFLTLLNSENLHQAVHLKQSTAIKEMNSPLIATLDTVLEKGRTAGLFRSGVDPLQLYISIAAMSFFYLSNHYTLSAVFGRDLRHPKAEAERLSHMTDLVLGYLLRE</sequence>
<organism evidence="4 5">
    <name type="scientific">Noviherbaspirillum saxi</name>
    <dbReference type="NCBI Taxonomy" id="2320863"/>
    <lineage>
        <taxon>Bacteria</taxon>
        <taxon>Pseudomonadati</taxon>
        <taxon>Pseudomonadota</taxon>
        <taxon>Betaproteobacteria</taxon>
        <taxon>Burkholderiales</taxon>
        <taxon>Oxalobacteraceae</taxon>
        <taxon>Noviherbaspirillum</taxon>
    </lineage>
</organism>
<dbReference type="InterPro" id="IPR001647">
    <property type="entry name" value="HTH_TetR"/>
</dbReference>
<dbReference type="PANTHER" id="PTHR30328:SF54">
    <property type="entry name" value="HTH-TYPE TRANSCRIPTIONAL REPRESSOR SCO4008"/>
    <property type="match status" value="1"/>
</dbReference>
<accession>A0A3A3FH76</accession>